<keyword evidence="2" id="KW-0677">Repeat</keyword>
<dbReference type="Pfam" id="PF23598">
    <property type="entry name" value="LRR_14"/>
    <property type="match status" value="1"/>
</dbReference>
<dbReference type="InterPro" id="IPR058192">
    <property type="entry name" value="WHD_ROQ1-like"/>
</dbReference>
<dbReference type="PANTHER" id="PTHR11017">
    <property type="entry name" value="LEUCINE-RICH REPEAT-CONTAINING PROTEIN"/>
    <property type="match status" value="1"/>
</dbReference>
<evidence type="ECO:0000313" key="7">
    <source>
        <dbReference type="EMBL" id="CAI0544124.1"/>
    </source>
</evidence>
<evidence type="ECO:0000259" key="6">
    <source>
        <dbReference type="PROSITE" id="PS50104"/>
    </source>
</evidence>
<keyword evidence="1" id="KW-0433">Leucine-rich repeat</keyword>
<feature type="transmembrane region" description="Helical" evidence="5">
    <location>
        <begin position="7"/>
        <end position="30"/>
    </location>
</feature>
<dbReference type="GO" id="GO:0006952">
    <property type="term" value="P:defense response"/>
    <property type="evidence" value="ECO:0007669"/>
    <property type="project" value="UniProtKB-KW"/>
</dbReference>
<evidence type="ECO:0000256" key="1">
    <source>
        <dbReference type="ARBA" id="ARBA00022614"/>
    </source>
</evidence>
<evidence type="ECO:0000313" key="8">
    <source>
        <dbReference type="Proteomes" id="UP001154282"/>
    </source>
</evidence>
<dbReference type="Pfam" id="PF23282">
    <property type="entry name" value="WHD_ROQ1"/>
    <property type="match status" value="1"/>
</dbReference>
<dbReference type="SUPFAM" id="SSF52058">
    <property type="entry name" value="L domain-like"/>
    <property type="match status" value="2"/>
</dbReference>
<dbReference type="InterPro" id="IPR055414">
    <property type="entry name" value="LRR_R13L4/SHOC2-like"/>
</dbReference>
<keyword evidence="3" id="KW-0611">Plant defense</keyword>
<evidence type="ECO:0000256" key="2">
    <source>
        <dbReference type="ARBA" id="ARBA00022737"/>
    </source>
</evidence>
<dbReference type="Gene3D" id="3.40.50.10140">
    <property type="entry name" value="Toll/interleukin-1 receptor homology (TIR) domain"/>
    <property type="match status" value="1"/>
</dbReference>
<dbReference type="Proteomes" id="UP001154282">
    <property type="component" value="Unassembled WGS sequence"/>
</dbReference>
<dbReference type="InterPro" id="IPR035897">
    <property type="entry name" value="Toll_tir_struct_dom_sf"/>
</dbReference>
<dbReference type="Pfam" id="PF00931">
    <property type="entry name" value="NB-ARC"/>
    <property type="match status" value="1"/>
</dbReference>
<dbReference type="Gene3D" id="1.10.8.430">
    <property type="entry name" value="Helical domain of apoptotic protease-activating factors"/>
    <property type="match status" value="1"/>
</dbReference>
<feature type="domain" description="TIR" evidence="6">
    <location>
        <begin position="70"/>
        <end position="236"/>
    </location>
</feature>
<protein>
    <recommendedName>
        <fullName evidence="6">TIR domain-containing protein</fullName>
    </recommendedName>
</protein>
<dbReference type="SUPFAM" id="SSF52540">
    <property type="entry name" value="P-loop containing nucleoside triphosphate hydrolases"/>
    <property type="match status" value="1"/>
</dbReference>
<evidence type="ECO:0000256" key="5">
    <source>
        <dbReference type="SAM" id="Phobius"/>
    </source>
</evidence>
<dbReference type="GO" id="GO:0007165">
    <property type="term" value="P:signal transduction"/>
    <property type="evidence" value="ECO:0007669"/>
    <property type="project" value="InterPro"/>
</dbReference>
<dbReference type="Gene3D" id="3.80.10.10">
    <property type="entry name" value="Ribonuclease Inhibitor"/>
    <property type="match status" value="2"/>
</dbReference>
<gene>
    <name evidence="7" type="ORF">LITE_LOCUS43074</name>
</gene>
<name>A0AAV0QEY9_9ROSI</name>
<keyword evidence="4" id="KW-0520">NAD</keyword>
<dbReference type="Gene3D" id="3.40.50.300">
    <property type="entry name" value="P-loop containing nucleotide triphosphate hydrolases"/>
    <property type="match status" value="1"/>
</dbReference>
<dbReference type="FunFam" id="3.40.50.10140:FF:000007">
    <property type="entry name" value="Disease resistance protein (TIR-NBS-LRR class)"/>
    <property type="match status" value="1"/>
</dbReference>
<accession>A0AAV0QEY9</accession>
<keyword evidence="5" id="KW-0812">Transmembrane</keyword>
<dbReference type="Pfam" id="PF23952">
    <property type="entry name" value="LRR_EndoS"/>
    <property type="match status" value="1"/>
</dbReference>
<dbReference type="AlphaFoldDB" id="A0AAV0QEY9"/>
<keyword evidence="8" id="KW-1185">Reference proteome</keyword>
<dbReference type="SUPFAM" id="SSF52200">
    <property type="entry name" value="Toll/Interleukin receptor TIR domain"/>
    <property type="match status" value="1"/>
</dbReference>
<dbReference type="SMART" id="SM00255">
    <property type="entry name" value="TIR"/>
    <property type="match status" value="1"/>
</dbReference>
<dbReference type="InterPro" id="IPR042197">
    <property type="entry name" value="Apaf_helical"/>
</dbReference>
<dbReference type="InterPro" id="IPR044974">
    <property type="entry name" value="Disease_R_plants"/>
</dbReference>
<dbReference type="InterPro" id="IPR027417">
    <property type="entry name" value="P-loop_NTPase"/>
</dbReference>
<comment type="caution">
    <text evidence="7">The sequence shown here is derived from an EMBL/GenBank/DDBJ whole genome shotgun (WGS) entry which is preliminary data.</text>
</comment>
<dbReference type="InterPro" id="IPR000157">
    <property type="entry name" value="TIR_dom"/>
</dbReference>
<dbReference type="GO" id="GO:0043531">
    <property type="term" value="F:ADP binding"/>
    <property type="evidence" value="ECO:0007669"/>
    <property type="project" value="InterPro"/>
</dbReference>
<sequence>MWWLRCLALFVKVPALVLIFFTRHLLHIFWPLFLRQARRLALFIPSSGDDNRNNSTSSSSPAPDRDALPPKYNVFISFRGGDVRNSFLSHLYSYLHNYKKLWTYKDDVDLERGLAISPALLQAIEASAVYIVIFSLNYADSPWCLEELETIVQCGEKFGRRVIPVFYDGVDPLEVETLTGSCGAAFSRLPAEASGKKPSWTAALSKAATYSGFDSRIERPETVLIQKITKAVFQAIHNQTMPDSYSFGNRGNSLVGVEKRVNQIQPLLCLEGSEHEHDNLTIGIWGMPGIGKTVLAEAIYNKFSSQFEARDLFRDFAKTVSESKQPFDDFQNDFFAKLLRDENPGRVRDPLKLLRLSRTKVLAVIDDVGDGVSNIEQLNNLLNGRYCGMFGPGSRLVIVSRNNQVLSNVCHHVYEVPPLKHNEALRLFCLHAFKLDCPPIEYEWLCRNAISYAGGNPLDLILQGSRLYGRDQTFWDNELNGSNRAGIQSVLRRSYDGLNQAEKSAFLDIACFKEHLHWWKLEEIEGMLLGGGYAESGGSAHNVFTNLSDLSLLSIHESHDGVYVAMHRLLQDFGRGVVSEERRVGKRSRLWEAKDIYHLLRYNKGTDLIEAIIWDLSKLKYEIKKINMAGDTFTKMYHLRFLVIRYGGETRRPLSKQLVIADDGLLQSLPTALKCLHWEFFPARCLASEFFSENLVSLDLPNSNVEQLWKGEHDYVDLKNLEFLNLEGSERLKKLPDLSTAKRLKRVKLGRCETLVELPVSILELPKLEEIDVTECKSLGFNNLDLHCTTLTAPILLPNLKLVHLSGTLIQSAPDFLRRAQISELHCYSCSNLAEFPVIPSVEILNFDNTAIEGRVELGVLPKLEELNLTANQRVIHLSDDICKLQSFRKLNLSGCTQMEEFPEILQPMKCMDVLTLSGCAKLSTLPISIGKLVGLEVLDLSNTAVEELPSSIMDLKFLRILKLQRCKSLASLPTNICNSRFLSSLDVGNCCRLSSLPELPPGLAYMNAYGCQTLEMLSGVEKHDHRRTKLWNFGKCPKLDRDACTKLVRKFTHDVVDFAGEGSRSVIIPAEWNGDAARMVSSTSSSSSLLQQPWEAIRGVMYSALLELSPADAESAGIATSSDNALGYHVDCWLRSNVAVADEILASRWQWYPQIQGGDIMNVWDGAEHRCQRLNGLLIWSDGGSGWKRIQQFAQGQTSNADRDGSGCCTGYGDLEFSFRAEYRSSEFTLEELPNLIKRSRVVPVFRDNRVVDDHGGQVSSPERLLLGEIDVE</sequence>
<organism evidence="7 8">
    <name type="scientific">Linum tenue</name>
    <dbReference type="NCBI Taxonomy" id="586396"/>
    <lineage>
        <taxon>Eukaryota</taxon>
        <taxon>Viridiplantae</taxon>
        <taxon>Streptophyta</taxon>
        <taxon>Embryophyta</taxon>
        <taxon>Tracheophyta</taxon>
        <taxon>Spermatophyta</taxon>
        <taxon>Magnoliopsida</taxon>
        <taxon>eudicotyledons</taxon>
        <taxon>Gunneridae</taxon>
        <taxon>Pentapetalae</taxon>
        <taxon>rosids</taxon>
        <taxon>fabids</taxon>
        <taxon>Malpighiales</taxon>
        <taxon>Linaceae</taxon>
        <taxon>Linum</taxon>
    </lineage>
</organism>
<dbReference type="InterPro" id="IPR032675">
    <property type="entry name" value="LRR_dom_sf"/>
</dbReference>
<dbReference type="PRINTS" id="PR00364">
    <property type="entry name" value="DISEASERSIST"/>
</dbReference>
<proteinExistence type="predicted"/>
<dbReference type="PANTHER" id="PTHR11017:SF357">
    <property type="entry name" value="ADP-RIBOSYL CYCLASE_CYCLIC ADP-RIBOSE HYDROLASE"/>
    <property type="match status" value="1"/>
</dbReference>
<evidence type="ECO:0000256" key="4">
    <source>
        <dbReference type="ARBA" id="ARBA00023027"/>
    </source>
</evidence>
<reference evidence="7" key="1">
    <citation type="submission" date="2022-08" db="EMBL/GenBank/DDBJ databases">
        <authorList>
            <person name="Gutierrez-Valencia J."/>
        </authorList>
    </citation>
    <scope>NUCLEOTIDE SEQUENCE</scope>
</reference>
<dbReference type="GO" id="GO:0051707">
    <property type="term" value="P:response to other organism"/>
    <property type="evidence" value="ECO:0007669"/>
    <property type="project" value="UniProtKB-ARBA"/>
</dbReference>
<dbReference type="Pfam" id="PF01582">
    <property type="entry name" value="TIR"/>
    <property type="match status" value="1"/>
</dbReference>
<dbReference type="InterPro" id="IPR002182">
    <property type="entry name" value="NB-ARC"/>
</dbReference>
<keyword evidence="5" id="KW-0472">Membrane</keyword>
<evidence type="ECO:0000256" key="3">
    <source>
        <dbReference type="ARBA" id="ARBA00022821"/>
    </source>
</evidence>
<dbReference type="PROSITE" id="PS50104">
    <property type="entry name" value="TIR"/>
    <property type="match status" value="1"/>
</dbReference>
<keyword evidence="5" id="KW-1133">Transmembrane helix</keyword>
<dbReference type="EMBL" id="CAMGYJ010000009">
    <property type="protein sequence ID" value="CAI0544124.1"/>
    <property type="molecule type" value="Genomic_DNA"/>
</dbReference>